<reference evidence="2 3" key="1">
    <citation type="submission" date="2013-02" db="EMBL/GenBank/DDBJ databases">
        <title>A novel strain isolated from Lonar lake, Maharashtra, India.</title>
        <authorList>
            <person name="Singh A."/>
        </authorList>
    </citation>
    <scope>NUCLEOTIDE SEQUENCE [LARGE SCALE GENOMIC DNA]</scope>
    <source>
        <strain evidence="2 3">AK24</strain>
    </source>
</reference>
<feature type="signal peptide" evidence="1">
    <location>
        <begin position="1"/>
        <end position="20"/>
    </location>
</feature>
<dbReference type="Proteomes" id="UP000013909">
    <property type="component" value="Unassembled WGS sequence"/>
</dbReference>
<dbReference type="OrthoDB" id="2484068at2"/>
<name>R7ZV58_9BACT</name>
<evidence type="ECO:0000256" key="1">
    <source>
        <dbReference type="SAM" id="SignalP"/>
    </source>
</evidence>
<keyword evidence="1" id="KW-0732">Signal</keyword>
<sequence length="813" mass="91555">MRWSSLFLLLIVSLSFSGLAQTIVLETDFMMFEINTKGRIVGLSDKGSGKQFLPYNHDTPLISIRSGGVFLKPEEMRVFDDHLSISFGEVNATLNVKVKQHDRYLSFEILSVASEVDIDLVAWGPYPTTISEIIGESVGVVRNSEFALGIQALNVKTLGGFPTTEDDVEPAYDIFETGNLADVEADWRQKKFYRGQTAKPIEGGSLLQAYTRDRSRERVIENWGHTHYVAPAFDDGGIVGSKIALFGCPAGNALEVIGQIELAEGLPHPMIDGEWAKTARSATASYLIVGFSEDDLDDALALTKKAGLKYLYHGHPFKSWGHFPLIEKSFPDNWQSMKRSVDRAKEQGISLGVHTLSNFIQTNDPYVTPIPDQRLAKVGESVLAADLDENSEEVFIESPVYFDQMKNNSLKSVLIGNEIVRYNKVSDSQPWRLEGCVRGAFGTTPSAHKQGAVIGKLMDHGYKVFLSDAQLSEEIAITLANLFNETGLLQISFDGLEGVWSTGMGQYARALFTKTWYDHLHPSIKGRVINDASNPSHFNWHINTRYNWGEPWYAGFRESQTQYRLMNQDFYRRNLLPAMLGWFSMNSQTSIEDTEWLLARAAGFDAGFAFNVNLNHVAQNNASDAVFEAIKTWETARMAGAFTQEQKLRMEDIGNEFHLEQIGENRWNLYQYKIERFLYEQKVRQPGEPLYSVFEFENPYEQQPLMFLITLSPDKDEPQTVLERISIEINDYHTLDIPVNMAHSHILKLDQTGSIGLYDKNWNRLATYDLGKKLPSLEKGRNKVTVDAVFSTDGLSIVNIEMKSVSQAETVGL</sequence>
<feature type="chain" id="PRO_5004451193" evidence="1">
    <location>
        <begin position="21"/>
        <end position="813"/>
    </location>
</feature>
<accession>R7ZV58</accession>
<keyword evidence="3" id="KW-1185">Reference proteome</keyword>
<dbReference type="EMBL" id="AQHR01000044">
    <property type="protein sequence ID" value="EON77967.1"/>
    <property type="molecule type" value="Genomic_DNA"/>
</dbReference>
<comment type="caution">
    <text evidence="2">The sequence shown here is derived from an EMBL/GenBank/DDBJ whole genome shotgun (WGS) entry which is preliminary data.</text>
</comment>
<protein>
    <submittedName>
        <fullName evidence="2">Uncharacterized protein</fullName>
    </submittedName>
</protein>
<dbReference type="RefSeq" id="WP_010853649.1">
    <property type="nucleotide sequence ID" value="NZ_AQHR01000044.1"/>
</dbReference>
<proteinExistence type="predicted"/>
<dbReference type="AlphaFoldDB" id="R7ZV58"/>
<evidence type="ECO:0000313" key="3">
    <source>
        <dbReference type="Proteomes" id="UP000013909"/>
    </source>
</evidence>
<dbReference type="STRING" id="1232681.ADIS_1506"/>
<gene>
    <name evidence="2" type="ORF">ADIS_1506</name>
</gene>
<evidence type="ECO:0000313" key="2">
    <source>
        <dbReference type="EMBL" id="EON77967.1"/>
    </source>
</evidence>
<organism evidence="2 3">
    <name type="scientific">Lunatimonas lonarensis</name>
    <dbReference type="NCBI Taxonomy" id="1232681"/>
    <lineage>
        <taxon>Bacteria</taxon>
        <taxon>Pseudomonadati</taxon>
        <taxon>Bacteroidota</taxon>
        <taxon>Cytophagia</taxon>
        <taxon>Cytophagales</taxon>
        <taxon>Cyclobacteriaceae</taxon>
    </lineage>
</organism>